<name>A0ABU0ATQ9_9FIRM</name>
<sequence>MNTEKYRVIHDKPINLGKFSTRAPKDFEKDITKKELTPENLEVLKVLQEKLYAENQRGIVIVLQAMDAAGKDGIIKHVLTALNPQGTPVRAFKQPSNEELDHDYLWRINKALPARGEIGIFNRSHYEDVIVTRVHNLLENSNLPEELIEDDVWKKRYRQINDFEKYLYENGFEVLKFFLHVSKEEQRLRLLDRVERPDKHWKFSYSDIEERKYFEKYMKTYESVLKNTSTEYAPWYILPADQKWFSRFLISEILRQKLEKMNPEFPKLSKEEESQLGEARKILKAEE</sequence>
<dbReference type="PANTHER" id="PTHR34383">
    <property type="entry name" value="POLYPHOSPHATE:AMP PHOSPHOTRANSFERASE-RELATED"/>
    <property type="match status" value="1"/>
</dbReference>
<dbReference type="Pfam" id="PF03976">
    <property type="entry name" value="PPK2"/>
    <property type="match status" value="1"/>
</dbReference>
<evidence type="ECO:0000256" key="2">
    <source>
        <dbReference type="ARBA" id="ARBA00022777"/>
    </source>
</evidence>
<reference evidence="4 5" key="1">
    <citation type="submission" date="2023-07" db="EMBL/GenBank/DDBJ databases">
        <title>Genomic Encyclopedia of Type Strains, Phase IV (KMG-IV): sequencing the most valuable type-strain genomes for metagenomic binning, comparative biology and taxonomic classification.</title>
        <authorList>
            <person name="Goeker M."/>
        </authorList>
    </citation>
    <scope>NUCLEOTIDE SEQUENCE [LARGE SCALE GENOMIC DNA]</scope>
    <source>
        <strain evidence="4 5">DSM 22616</strain>
    </source>
</reference>
<dbReference type="EMBL" id="JAUSTN010000003">
    <property type="protein sequence ID" value="MDQ0274666.1"/>
    <property type="molecule type" value="Genomic_DNA"/>
</dbReference>
<accession>A0ABU0ATQ9</accession>
<evidence type="ECO:0000259" key="3">
    <source>
        <dbReference type="Pfam" id="PF03976"/>
    </source>
</evidence>
<organism evidence="4 5">
    <name type="scientific">Peptoniphilus koenoeneniae</name>
    <dbReference type="NCBI Taxonomy" id="507751"/>
    <lineage>
        <taxon>Bacteria</taxon>
        <taxon>Bacillati</taxon>
        <taxon>Bacillota</taxon>
        <taxon>Tissierellia</taxon>
        <taxon>Tissierellales</taxon>
        <taxon>Peptoniphilaceae</taxon>
        <taxon>Peptoniphilus</taxon>
    </lineage>
</organism>
<evidence type="ECO:0000313" key="4">
    <source>
        <dbReference type="EMBL" id="MDQ0274666.1"/>
    </source>
</evidence>
<keyword evidence="2" id="KW-0418">Kinase</keyword>
<gene>
    <name evidence="4" type="ORF">J2S72_000683</name>
</gene>
<dbReference type="SUPFAM" id="SSF52540">
    <property type="entry name" value="P-loop containing nucleoside triphosphate hydrolases"/>
    <property type="match status" value="1"/>
</dbReference>
<dbReference type="InterPro" id="IPR022488">
    <property type="entry name" value="PPK2-related"/>
</dbReference>
<evidence type="ECO:0000256" key="1">
    <source>
        <dbReference type="ARBA" id="ARBA00022679"/>
    </source>
</evidence>
<evidence type="ECO:0000313" key="5">
    <source>
        <dbReference type="Proteomes" id="UP001236559"/>
    </source>
</evidence>
<dbReference type="NCBIfam" id="TIGR03709">
    <property type="entry name" value="PPK2_rel_1"/>
    <property type="match status" value="1"/>
</dbReference>
<dbReference type="Proteomes" id="UP001236559">
    <property type="component" value="Unassembled WGS sequence"/>
</dbReference>
<dbReference type="InterPro" id="IPR022300">
    <property type="entry name" value="PPK2-rel_1"/>
</dbReference>
<keyword evidence="1" id="KW-0808">Transferase</keyword>
<feature type="domain" description="Polyphosphate kinase-2-related" evidence="3">
    <location>
        <begin position="28"/>
        <end position="264"/>
    </location>
</feature>
<dbReference type="Gene3D" id="3.40.50.300">
    <property type="entry name" value="P-loop containing nucleotide triphosphate hydrolases"/>
    <property type="match status" value="1"/>
</dbReference>
<dbReference type="RefSeq" id="WP_307494989.1">
    <property type="nucleotide sequence ID" value="NZ_JAUSTN010000003.1"/>
</dbReference>
<comment type="caution">
    <text evidence="4">The sequence shown here is derived from an EMBL/GenBank/DDBJ whole genome shotgun (WGS) entry which is preliminary data.</text>
</comment>
<dbReference type="PIRSF" id="PIRSF028756">
    <property type="entry name" value="PPK2_prd"/>
    <property type="match status" value="1"/>
</dbReference>
<dbReference type="InterPro" id="IPR027417">
    <property type="entry name" value="P-loop_NTPase"/>
</dbReference>
<dbReference type="PANTHER" id="PTHR34383:SF3">
    <property type="entry name" value="POLYPHOSPHATE:AMP PHOSPHOTRANSFERASE"/>
    <property type="match status" value="1"/>
</dbReference>
<protein>
    <submittedName>
        <fullName evidence="4">PPK2 family polyphosphate:nucleotide phosphotransferase</fullName>
    </submittedName>
</protein>
<proteinExistence type="predicted"/>
<dbReference type="InterPro" id="IPR016898">
    <property type="entry name" value="Polyphosphate_phosphotransfera"/>
</dbReference>
<keyword evidence="5" id="KW-1185">Reference proteome</keyword>